<feature type="non-terminal residue" evidence="1">
    <location>
        <position position="1"/>
    </location>
</feature>
<sequence length="227" mass="26261">HPKLPGEVYALADDCRLLKRYEDARQLWQRVVDNCPDSNDVIVMKSRIGIITADINLGDNPNVLADVNELIADYNDQPGLCQAVFRIGEEYYNKAFQMENEGIKSESEDCFQKAVAVWEKIIPLETRTSYPAQAYCFSGHCYRKLGEYEKSTAYYQYVVANYPEHRTAWQALFRVAHNYEDMKDLGIISKTEADPVIKAAYRQLLEKYPDCKMARVAQRWLSRHNSK</sequence>
<dbReference type="Pfam" id="PF13174">
    <property type="entry name" value="TPR_6"/>
    <property type="match status" value="2"/>
</dbReference>
<dbReference type="SMART" id="SM00028">
    <property type="entry name" value="TPR"/>
    <property type="match status" value="3"/>
</dbReference>
<organism evidence="1">
    <name type="scientific">marine sediment metagenome</name>
    <dbReference type="NCBI Taxonomy" id="412755"/>
    <lineage>
        <taxon>unclassified sequences</taxon>
        <taxon>metagenomes</taxon>
        <taxon>ecological metagenomes</taxon>
    </lineage>
</organism>
<name>X0WYV9_9ZZZZ</name>
<reference evidence="1" key="1">
    <citation type="journal article" date="2014" name="Front. Microbiol.">
        <title>High frequency of phylogenetically diverse reductive dehalogenase-homologous genes in deep subseafloor sedimentary metagenomes.</title>
        <authorList>
            <person name="Kawai M."/>
            <person name="Futagami T."/>
            <person name="Toyoda A."/>
            <person name="Takaki Y."/>
            <person name="Nishi S."/>
            <person name="Hori S."/>
            <person name="Arai W."/>
            <person name="Tsubouchi T."/>
            <person name="Morono Y."/>
            <person name="Uchiyama I."/>
            <person name="Ito T."/>
            <person name="Fujiyama A."/>
            <person name="Inagaki F."/>
            <person name="Takami H."/>
        </authorList>
    </citation>
    <scope>NUCLEOTIDE SEQUENCE</scope>
    <source>
        <strain evidence="1">Expedition CK06-06</strain>
    </source>
</reference>
<comment type="caution">
    <text evidence="1">The sequence shown here is derived from an EMBL/GenBank/DDBJ whole genome shotgun (WGS) entry which is preliminary data.</text>
</comment>
<protein>
    <submittedName>
        <fullName evidence="1">Uncharacterized protein</fullName>
    </submittedName>
</protein>
<dbReference type="Gene3D" id="1.25.40.10">
    <property type="entry name" value="Tetratricopeptide repeat domain"/>
    <property type="match status" value="2"/>
</dbReference>
<gene>
    <name evidence="1" type="ORF">S01H1_69921</name>
</gene>
<dbReference type="InterPro" id="IPR019734">
    <property type="entry name" value="TPR_rpt"/>
</dbReference>
<proteinExistence type="predicted"/>
<dbReference type="InterPro" id="IPR011990">
    <property type="entry name" value="TPR-like_helical_dom_sf"/>
</dbReference>
<evidence type="ECO:0000313" key="1">
    <source>
        <dbReference type="EMBL" id="GAG29613.1"/>
    </source>
</evidence>
<dbReference type="AlphaFoldDB" id="X0WYV9"/>
<dbReference type="EMBL" id="BARS01046449">
    <property type="protein sequence ID" value="GAG29613.1"/>
    <property type="molecule type" value="Genomic_DNA"/>
</dbReference>
<dbReference type="PROSITE" id="PS50005">
    <property type="entry name" value="TPR"/>
    <property type="match status" value="1"/>
</dbReference>
<dbReference type="SUPFAM" id="SSF48452">
    <property type="entry name" value="TPR-like"/>
    <property type="match status" value="1"/>
</dbReference>
<accession>X0WYV9</accession>